<dbReference type="PANTHER" id="PTHR21354:SF0">
    <property type="entry name" value="ZINC FINGER PROTEIN 511"/>
    <property type="match status" value="1"/>
</dbReference>
<organism evidence="2 3">
    <name type="scientific">Pichia membranifaciens NRRL Y-2026</name>
    <dbReference type="NCBI Taxonomy" id="763406"/>
    <lineage>
        <taxon>Eukaryota</taxon>
        <taxon>Fungi</taxon>
        <taxon>Dikarya</taxon>
        <taxon>Ascomycota</taxon>
        <taxon>Saccharomycotina</taxon>
        <taxon>Pichiomycetes</taxon>
        <taxon>Pichiales</taxon>
        <taxon>Pichiaceae</taxon>
        <taxon>Pichia</taxon>
    </lineage>
</organism>
<evidence type="ECO:0000313" key="3">
    <source>
        <dbReference type="Proteomes" id="UP000094455"/>
    </source>
</evidence>
<evidence type="ECO:0000313" key="2">
    <source>
        <dbReference type="EMBL" id="ODQ46265.1"/>
    </source>
</evidence>
<protein>
    <recommendedName>
        <fullName evidence="1">C2H2-type domain-containing protein</fullName>
    </recommendedName>
</protein>
<dbReference type="EMBL" id="KV454003">
    <property type="protein sequence ID" value="ODQ46265.1"/>
    <property type="molecule type" value="Genomic_DNA"/>
</dbReference>
<dbReference type="Gene3D" id="3.30.160.60">
    <property type="entry name" value="Classic Zinc Finger"/>
    <property type="match status" value="1"/>
</dbReference>
<dbReference type="RefSeq" id="XP_019017378.1">
    <property type="nucleotide sequence ID" value="XM_019162447.1"/>
</dbReference>
<dbReference type="OrthoDB" id="18440at2759"/>
<keyword evidence="3" id="KW-1185">Reference proteome</keyword>
<dbReference type="Proteomes" id="UP000094455">
    <property type="component" value="Unassembled WGS sequence"/>
</dbReference>
<feature type="non-terminal residue" evidence="2">
    <location>
        <position position="110"/>
    </location>
</feature>
<name>A0A1E3NJE2_9ASCO</name>
<feature type="non-terminal residue" evidence="2">
    <location>
        <position position="1"/>
    </location>
</feature>
<dbReference type="PANTHER" id="PTHR21354">
    <property type="entry name" value="ZINC FINGER PROTEIN 511"/>
    <property type="match status" value="1"/>
</dbReference>
<dbReference type="InterPro" id="IPR013087">
    <property type="entry name" value="Znf_C2H2_type"/>
</dbReference>
<sequence>ITCSLPPLCSEEPQTFNTWKQYESHYISSHTNTCTECKRNFPSSKLLDLHITENHDPFTRIKLQKGEPVFGCFVEGCDRVFKDHKKRRLHMIDKHDYPKEFIFSIVDRGI</sequence>
<dbReference type="STRING" id="763406.A0A1E3NJE2"/>
<dbReference type="GeneID" id="30179134"/>
<dbReference type="InterPro" id="IPR039258">
    <property type="entry name" value="ZNF511"/>
</dbReference>
<dbReference type="PROSITE" id="PS00028">
    <property type="entry name" value="ZINC_FINGER_C2H2_1"/>
    <property type="match status" value="2"/>
</dbReference>
<feature type="domain" description="C2H2-type" evidence="1">
    <location>
        <begin position="34"/>
        <end position="55"/>
    </location>
</feature>
<evidence type="ECO:0000259" key="1">
    <source>
        <dbReference type="PROSITE" id="PS00028"/>
    </source>
</evidence>
<feature type="domain" description="C2H2-type" evidence="1">
    <location>
        <begin position="72"/>
        <end position="95"/>
    </location>
</feature>
<reference evidence="2 3" key="1">
    <citation type="journal article" date="2016" name="Proc. Natl. Acad. Sci. U.S.A.">
        <title>Comparative genomics of biotechnologically important yeasts.</title>
        <authorList>
            <person name="Riley R."/>
            <person name="Haridas S."/>
            <person name="Wolfe K.H."/>
            <person name="Lopes M.R."/>
            <person name="Hittinger C.T."/>
            <person name="Goeker M."/>
            <person name="Salamov A.A."/>
            <person name="Wisecaver J.H."/>
            <person name="Long T.M."/>
            <person name="Calvey C.H."/>
            <person name="Aerts A.L."/>
            <person name="Barry K.W."/>
            <person name="Choi C."/>
            <person name="Clum A."/>
            <person name="Coughlan A.Y."/>
            <person name="Deshpande S."/>
            <person name="Douglass A.P."/>
            <person name="Hanson S.J."/>
            <person name="Klenk H.-P."/>
            <person name="LaButti K.M."/>
            <person name="Lapidus A."/>
            <person name="Lindquist E.A."/>
            <person name="Lipzen A.M."/>
            <person name="Meier-Kolthoff J.P."/>
            <person name="Ohm R.A."/>
            <person name="Otillar R.P."/>
            <person name="Pangilinan J.L."/>
            <person name="Peng Y."/>
            <person name="Rokas A."/>
            <person name="Rosa C.A."/>
            <person name="Scheuner C."/>
            <person name="Sibirny A.A."/>
            <person name="Slot J.C."/>
            <person name="Stielow J.B."/>
            <person name="Sun H."/>
            <person name="Kurtzman C.P."/>
            <person name="Blackwell M."/>
            <person name="Grigoriev I.V."/>
            <person name="Jeffries T.W."/>
        </authorList>
    </citation>
    <scope>NUCLEOTIDE SEQUENCE [LARGE SCALE GENOMIC DNA]</scope>
    <source>
        <strain evidence="2 3">NRRL Y-2026</strain>
    </source>
</reference>
<dbReference type="SMART" id="SM00355">
    <property type="entry name" value="ZnF_C2H2"/>
    <property type="match status" value="3"/>
</dbReference>
<accession>A0A1E3NJE2</accession>
<dbReference type="AlphaFoldDB" id="A0A1E3NJE2"/>
<proteinExistence type="predicted"/>
<gene>
    <name evidence="2" type="ORF">PICMEDRAFT_26385</name>
</gene>